<comment type="caution">
    <text evidence="10">The sequence shown here is derived from an EMBL/GenBank/DDBJ whole genome shotgun (WGS) entry which is preliminary data.</text>
</comment>
<evidence type="ECO:0000256" key="5">
    <source>
        <dbReference type="ARBA" id="ARBA00012927"/>
    </source>
</evidence>
<dbReference type="EC" id="4.2.1.8" evidence="5 9"/>
<comment type="function">
    <text evidence="2 9">Catalyzes the dehydration of D-mannonate.</text>
</comment>
<keyword evidence="8 9" id="KW-0456">Lyase</keyword>
<reference evidence="10 11" key="1">
    <citation type="submission" date="2018-11" db="EMBL/GenBank/DDBJ databases">
        <title>Sequencing the genomes of 1000 actinobacteria strains.</title>
        <authorList>
            <person name="Klenk H.-P."/>
        </authorList>
    </citation>
    <scope>NUCLEOTIDE SEQUENCE [LARGE SCALE GENOMIC DNA]</scope>
    <source>
        <strain evidence="10 11">DSM 14418</strain>
    </source>
</reference>
<proteinExistence type="inferred from homology"/>
<dbReference type="AlphaFoldDB" id="A0A3N4YYI1"/>
<evidence type="ECO:0000256" key="9">
    <source>
        <dbReference type="HAMAP-Rule" id="MF_00106"/>
    </source>
</evidence>
<gene>
    <name evidence="9" type="primary">uxuA</name>
    <name evidence="10" type="ORF">EDD32_0651</name>
</gene>
<evidence type="ECO:0000313" key="10">
    <source>
        <dbReference type="EMBL" id="RPF26219.1"/>
    </source>
</evidence>
<keyword evidence="6 9" id="KW-0408">Iron</keyword>
<keyword evidence="7 9" id="KW-0464">Manganese</keyword>
<dbReference type="SUPFAM" id="SSF51658">
    <property type="entry name" value="Xylose isomerase-like"/>
    <property type="match status" value="1"/>
</dbReference>
<comment type="cofactor">
    <cofactor evidence="9">
        <name>Fe(2+)</name>
        <dbReference type="ChEBI" id="CHEBI:29033"/>
    </cofactor>
    <cofactor evidence="9">
        <name>Mn(2+)</name>
        <dbReference type="ChEBI" id="CHEBI:29035"/>
    </cofactor>
</comment>
<keyword evidence="11" id="KW-1185">Reference proteome</keyword>
<dbReference type="EMBL" id="RKRA01000001">
    <property type="protein sequence ID" value="RPF26219.1"/>
    <property type="molecule type" value="Genomic_DNA"/>
</dbReference>
<evidence type="ECO:0000256" key="2">
    <source>
        <dbReference type="ARBA" id="ARBA00002713"/>
    </source>
</evidence>
<dbReference type="Pfam" id="PF03786">
    <property type="entry name" value="UxuA"/>
    <property type="match status" value="1"/>
</dbReference>
<name>A0A3N4YYI1_9MICO</name>
<evidence type="ECO:0000256" key="4">
    <source>
        <dbReference type="ARBA" id="ARBA00007389"/>
    </source>
</evidence>
<comment type="similarity">
    <text evidence="4 9">Belongs to the mannonate dehydratase family.</text>
</comment>
<comment type="pathway">
    <text evidence="3 9">Carbohydrate metabolism; pentose and glucuronate interconversion.</text>
</comment>
<dbReference type="PANTHER" id="PTHR30387">
    <property type="entry name" value="MANNONATE DEHYDRATASE"/>
    <property type="match status" value="1"/>
</dbReference>
<dbReference type="InterPro" id="IPR036237">
    <property type="entry name" value="Xyl_isomerase-like_sf"/>
</dbReference>
<dbReference type="UniPathway" id="UPA00246"/>
<dbReference type="PIRSF" id="PIRSF016049">
    <property type="entry name" value="Man_dehyd"/>
    <property type="match status" value="1"/>
</dbReference>
<dbReference type="RefSeq" id="WP_123914556.1">
    <property type="nucleotide sequence ID" value="NZ_RKRA01000001.1"/>
</dbReference>
<dbReference type="GO" id="GO:0008927">
    <property type="term" value="F:mannonate dehydratase activity"/>
    <property type="evidence" value="ECO:0007669"/>
    <property type="project" value="UniProtKB-UniRule"/>
</dbReference>
<dbReference type="NCBIfam" id="NF003027">
    <property type="entry name" value="PRK03906.1"/>
    <property type="match status" value="2"/>
</dbReference>
<dbReference type="OrthoDB" id="104997at2"/>
<dbReference type="InterPro" id="IPR004628">
    <property type="entry name" value="Man_deHydtase"/>
</dbReference>
<evidence type="ECO:0000313" key="11">
    <source>
        <dbReference type="Proteomes" id="UP000280726"/>
    </source>
</evidence>
<dbReference type="NCBIfam" id="TIGR00695">
    <property type="entry name" value="uxuA"/>
    <property type="match status" value="1"/>
</dbReference>
<accession>A0A3N4YYI1</accession>
<protein>
    <recommendedName>
        <fullName evidence="5 9">Mannonate dehydratase</fullName>
        <ecNumber evidence="5 9">4.2.1.8</ecNumber>
    </recommendedName>
    <alternativeName>
        <fullName evidence="9">D-mannonate hydro-lyase</fullName>
    </alternativeName>
</protein>
<comment type="catalytic activity">
    <reaction evidence="1 9">
        <text>D-mannonate = 2-dehydro-3-deoxy-D-gluconate + H2O</text>
        <dbReference type="Rhea" id="RHEA:20097"/>
        <dbReference type="ChEBI" id="CHEBI:15377"/>
        <dbReference type="ChEBI" id="CHEBI:17767"/>
        <dbReference type="ChEBI" id="CHEBI:57990"/>
        <dbReference type="EC" id="4.2.1.8"/>
    </reaction>
</comment>
<dbReference type="Gene3D" id="3.20.20.150">
    <property type="entry name" value="Divalent-metal-dependent TIM barrel enzymes"/>
    <property type="match status" value="1"/>
</dbReference>
<organism evidence="10 11">
    <name type="scientific">Georgenia muralis</name>
    <dbReference type="NCBI Taxonomy" id="154117"/>
    <lineage>
        <taxon>Bacteria</taxon>
        <taxon>Bacillati</taxon>
        <taxon>Actinomycetota</taxon>
        <taxon>Actinomycetes</taxon>
        <taxon>Micrococcales</taxon>
        <taxon>Bogoriellaceae</taxon>
        <taxon>Georgenia</taxon>
    </lineage>
</organism>
<dbReference type="GO" id="GO:0042840">
    <property type="term" value="P:D-glucuronate catabolic process"/>
    <property type="evidence" value="ECO:0007669"/>
    <property type="project" value="TreeGrafter"/>
</dbReference>
<evidence type="ECO:0000256" key="8">
    <source>
        <dbReference type="ARBA" id="ARBA00023239"/>
    </source>
</evidence>
<evidence type="ECO:0000256" key="6">
    <source>
        <dbReference type="ARBA" id="ARBA00023004"/>
    </source>
</evidence>
<dbReference type="HAMAP" id="MF_00106">
    <property type="entry name" value="UxuA"/>
    <property type="match status" value="1"/>
</dbReference>
<sequence>MKMGFRWFGADDDGIPLSYVRQIPGVSHVVGALFDVPVGEVWPTESIEALRANVNAVGLELEVVESVNIHDDIKIGLPTRDRYIEHYRETIRRLSAAGVRVICYNFMPVLDWVRTDLRFELPDTSVAMAYDGALLSDLPEDYLASMWRAAGGVVLPGYEAERLADLRALFDAYAGVDEPRLAANLEYFLKAIMPTCEEYDVRMAIHPDDPPWPVFGLPRIVKDTADMRRIEAMHDSPYNGFTVCTGSLGANPENDLPAIIREFAGRDKVPFVHLRNIRRTADGSFHEVAHPSGEGSLDMYEIVRSLAEVGFTGYARPDHGRDIFGERGRPGYGLYDRALGISYLGGLWEAITRGAA</sequence>
<dbReference type="PANTHER" id="PTHR30387:SF2">
    <property type="entry name" value="MANNONATE DEHYDRATASE"/>
    <property type="match status" value="1"/>
</dbReference>
<evidence type="ECO:0000256" key="7">
    <source>
        <dbReference type="ARBA" id="ARBA00023211"/>
    </source>
</evidence>
<dbReference type="GO" id="GO:0008198">
    <property type="term" value="F:ferrous iron binding"/>
    <property type="evidence" value="ECO:0007669"/>
    <property type="project" value="TreeGrafter"/>
</dbReference>
<evidence type="ECO:0000256" key="3">
    <source>
        <dbReference type="ARBA" id="ARBA00004892"/>
    </source>
</evidence>
<dbReference type="GO" id="GO:0030145">
    <property type="term" value="F:manganese ion binding"/>
    <property type="evidence" value="ECO:0007669"/>
    <property type="project" value="TreeGrafter"/>
</dbReference>
<evidence type="ECO:0000256" key="1">
    <source>
        <dbReference type="ARBA" id="ARBA00001794"/>
    </source>
</evidence>
<dbReference type="Proteomes" id="UP000280726">
    <property type="component" value="Unassembled WGS sequence"/>
</dbReference>